<evidence type="ECO:0000256" key="1">
    <source>
        <dbReference type="SAM" id="Phobius"/>
    </source>
</evidence>
<feature type="transmembrane region" description="Helical" evidence="1">
    <location>
        <begin position="241"/>
        <end position="260"/>
    </location>
</feature>
<keyword evidence="1" id="KW-0472">Membrane</keyword>
<organism evidence="2 3">
    <name type="scientific">Littorina saxatilis</name>
    <dbReference type="NCBI Taxonomy" id="31220"/>
    <lineage>
        <taxon>Eukaryota</taxon>
        <taxon>Metazoa</taxon>
        <taxon>Spiralia</taxon>
        <taxon>Lophotrochozoa</taxon>
        <taxon>Mollusca</taxon>
        <taxon>Gastropoda</taxon>
        <taxon>Caenogastropoda</taxon>
        <taxon>Littorinimorpha</taxon>
        <taxon>Littorinoidea</taxon>
        <taxon>Littorinidae</taxon>
        <taxon>Littorina</taxon>
    </lineage>
</organism>
<dbReference type="PANTHER" id="PTHR16189">
    <property type="entry name" value="TRANSMEMBRANE PROTEIN 104-RELATED"/>
    <property type="match status" value="1"/>
</dbReference>
<feature type="transmembrane region" description="Helical" evidence="1">
    <location>
        <begin position="151"/>
        <end position="171"/>
    </location>
</feature>
<feature type="transmembrane region" description="Helical" evidence="1">
    <location>
        <begin position="281"/>
        <end position="302"/>
    </location>
</feature>
<protein>
    <submittedName>
        <fullName evidence="2">Uncharacterized protein</fullName>
    </submittedName>
</protein>
<feature type="transmembrane region" description="Helical" evidence="1">
    <location>
        <begin position="496"/>
        <end position="516"/>
    </location>
</feature>
<name>A0AAN9ANB0_9CAEN</name>
<keyword evidence="3" id="KW-1185">Reference proteome</keyword>
<proteinExistence type="predicted"/>
<feature type="transmembrane region" description="Helical" evidence="1">
    <location>
        <begin position="55"/>
        <end position="76"/>
    </location>
</feature>
<accession>A0AAN9ANB0</accession>
<evidence type="ECO:0000313" key="2">
    <source>
        <dbReference type="EMBL" id="KAK7090006.1"/>
    </source>
</evidence>
<dbReference type="Proteomes" id="UP001374579">
    <property type="component" value="Unassembled WGS sequence"/>
</dbReference>
<feature type="transmembrane region" description="Helical" evidence="1">
    <location>
        <begin position="29"/>
        <end position="49"/>
    </location>
</feature>
<reference evidence="2 3" key="1">
    <citation type="submission" date="2024-02" db="EMBL/GenBank/DDBJ databases">
        <title>Chromosome-scale genome assembly of the rough periwinkle Littorina saxatilis.</title>
        <authorList>
            <person name="De Jode A."/>
            <person name="Faria R."/>
            <person name="Formenti G."/>
            <person name="Sims Y."/>
            <person name="Smith T.P."/>
            <person name="Tracey A."/>
            <person name="Wood J.M.D."/>
            <person name="Zagrodzka Z.B."/>
            <person name="Johannesson K."/>
            <person name="Butlin R.K."/>
            <person name="Leder E.H."/>
        </authorList>
    </citation>
    <scope>NUCLEOTIDE SEQUENCE [LARGE SCALE GENOMIC DNA]</scope>
    <source>
        <strain evidence="2">Snail1</strain>
        <tissue evidence="2">Muscle</tissue>
    </source>
</reference>
<dbReference type="EMBL" id="JBAMIC010000024">
    <property type="protein sequence ID" value="KAK7090006.1"/>
    <property type="molecule type" value="Genomic_DNA"/>
</dbReference>
<feature type="transmembrane region" description="Helical" evidence="1">
    <location>
        <begin position="183"/>
        <end position="204"/>
    </location>
</feature>
<keyword evidence="1" id="KW-0812">Transmembrane</keyword>
<feature type="transmembrane region" description="Helical" evidence="1">
    <location>
        <begin position="216"/>
        <end position="235"/>
    </location>
</feature>
<feature type="transmembrane region" description="Helical" evidence="1">
    <location>
        <begin position="457"/>
        <end position="476"/>
    </location>
</feature>
<sequence>MLENYQKTEMAGSSNVSGPTSATVAYLQAYFVTIATILGTGILGLPVTLIKSGLYPFLISFFIDAVMQSVLIHFFVDLLQKACAVQMGNLQEESVPLNQLEDEETELGSDSNGDVVMKEFEEPSTSGARPVSPNLHLLGTIFLGCGCQQMFDVLIILQFIALLICYALAGSEAYAQVIGIDHFYVIPVFVWVLTFAIVFALQLIQPIISILTFLKGSVLLATTLVTFYVGVVLGRSGNNDFSYIAAPFLMGTVAIGGTINTMPFTFERIGYKKDEIKNYRLAVQLGLWTCVLLNILWCWSVLDIVPQTVLDACQREIAHSESMMVEDGPASPDLCFGELSLESAKINGEISTVPMTKILARDYPTYTWVAVLVQVFIMVSITVSYLTIGGALHHTLNGVMQSVLVKRGLDLERFTAPQTCCNKLKILSTCVSLLGFTAVFSVAMANPQGFVDILEKFASLTLNSQAGIFVFLMLLASRRLKGVSVPVPMAGWFHHLIWTIPIFFNGAVIMDIYSIIRDIINPQHLVPIMLNSTLIAAGEDDDYDADADADAGS</sequence>
<gene>
    <name evidence="2" type="ORF">V1264_009868</name>
</gene>
<feature type="transmembrane region" description="Helical" evidence="1">
    <location>
        <begin position="365"/>
        <end position="388"/>
    </location>
</feature>
<dbReference type="PANTHER" id="PTHR16189:SF6">
    <property type="entry name" value="AMINO ACID TRANSPORTER TRANSMEMBRANE DOMAIN-CONTAINING PROTEIN"/>
    <property type="match status" value="1"/>
</dbReference>
<feature type="transmembrane region" description="Helical" evidence="1">
    <location>
        <begin position="426"/>
        <end position="445"/>
    </location>
</feature>
<evidence type="ECO:0000313" key="3">
    <source>
        <dbReference type="Proteomes" id="UP001374579"/>
    </source>
</evidence>
<dbReference type="AlphaFoldDB" id="A0AAN9ANB0"/>
<comment type="caution">
    <text evidence="2">The sequence shown here is derived from an EMBL/GenBank/DDBJ whole genome shotgun (WGS) entry which is preliminary data.</text>
</comment>
<keyword evidence="1" id="KW-1133">Transmembrane helix</keyword>